<protein>
    <submittedName>
        <fullName evidence="3">FecR family protein</fullName>
    </submittedName>
</protein>
<evidence type="ECO:0000313" key="4">
    <source>
        <dbReference type="Proteomes" id="UP000198850"/>
    </source>
</evidence>
<dbReference type="Gene3D" id="3.55.50.30">
    <property type="match status" value="1"/>
</dbReference>
<organism evidence="3 4">
    <name type="scientific">Pedobacter hartonius</name>
    <dbReference type="NCBI Taxonomy" id="425514"/>
    <lineage>
        <taxon>Bacteria</taxon>
        <taxon>Pseudomonadati</taxon>
        <taxon>Bacteroidota</taxon>
        <taxon>Sphingobacteriia</taxon>
        <taxon>Sphingobacteriales</taxon>
        <taxon>Sphingobacteriaceae</taxon>
        <taxon>Pedobacter</taxon>
    </lineage>
</organism>
<evidence type="ECO:0000259" key="2">
    <source>
        <dbReference type="Pfam" id="PF16344"/>
    </source>
</evidence>
<feature type="domain" description="Protein FecR C-terminal" evidence="2">
    <location>
        <begin position="289"/>
        <end position="357"/>
    </location>
</feature>
<proteinExistence type="predicted"/>
<dbReference type="InterPro" id="IPR032508">
    <property type="entry name" value="FecR_C"/>
</dbReference>
<dbReference type="OrthoDB" id="1523735at2"/>
<dbReference type="Gene3D" id="2.60.120.1440">
    <property type="match status" value="1"/>
</dbReference>
<evidence type="ECO:0000259" key="1">
    <source>
        <dbReference type="Pfam" id="PF04773"/>
    </source>
</evidence>
<dbReference type="Proteomes" id="UP000198850">
    <property type="component" value="Unassembled WGS sequence"/>
</dbReference>
<dbReference type="RefSeq" id="WP_090554369.1">
    <property type="nucleotide sequence ID" value="NZ_FNRA01000001.1"/>
</dbReference>
<feature type="domain" description="FecR protein" evidence="1">
    <location>
        <begin position="132"/>
        <end position="224"/>
    </location>
</feature>
<name>A0A1H3WGR0_9SPHI</name>
<dbReference type="FunFam" id="2.60.120.1440:FF:000001">
    <property type="entry name" value="Putative anti-sigma factor"/>
    <property type="match status" value="1"/>
</dbReference>
<evidence type="ECO:0000313" key="3">
    <source>
        <dbReference type="EMBL" id="SDZ86329.1"/>
    </source>
</evidence>
<keyword evidence="4" id="KW-1185">Reference proteome</keyword>
<dbReference type="Pfam" id="PF04773">
    <property type="entry name" value="FecR"/>
    <property type="match status" value="1"/>
</dbReference>
<dbReference type="PANTHER" id="PTHR30273:SF2">
    <property type="entry name" value="PROTEIN FECR"/>
    <property type="match status" value="1"/>
</dbReference>
<dbReference type="InterPro" id="IPR012373">
    <property type="entry name" value="Ferrdict_sens_TM"/>
</dbReference>
<dbReference type="PANTHER" id="PTHR30273">
    <property type="entry name" value="PERIPLASMIC SIGNAL SENSOR AND SIGMA FACTOR ACTIVATOR FECR-RELATED"/>
    <property type="match status" value="1"/>
</dbReference>
<dbReference type="STRING" id="425514.SAMN05443550_101247"/>
<accession>A0A1H3WGR0</accession>
<sequence>MEKDRFIELLTKDLTGEITVDEKRELIYLRGEPFYDRNEEDLLRAYWSNSHKEEYDSAALFKRIQQKIEDGETGEEDAPDDTTDIDTIDDELLVTPSFNWVTKAASGLLIACYTFFVFHSYFTYRKELIIKETPKGVRSVFTLTDGTEIRLNADSRLEYPAKFSDSTREVFLIGEAFFDVSKDAAHPFIIHTKDMDIKVLGTTFNVKAYSNENVTETTLLRGAITVMLNHSSTKQIYLKPSQKLVFRNPRNDNRRNALTNTDHTTAMRQLTYFKADHATIIETSWTDNKLTFKNEEFSTLARSMERWYNVDINFDSESAKQLRFTGIIEKENIGEALKALQLTEKFNYAITDSNIRIY</sequence>
<reference evidence="3 4" key="1">
    <citation type="submission" date="2016-10" db="EMBL/GenBank/DDBJ databases">
        <authorList>
            <person name="de Groot N.N."/>
        </authorList>
    </citation>
    <scope>NUCLEOTIDE SEQUENCE [LARGE SCALE GENOMIC DNA]</scope>
    <source>
        <strain evidence="3 4">DSM 19033</strain>
    </source>
</reference>
<dbReference type="EMBL" id="FNRA01000001">
    <property type="protein sequence ID" value="SDZ86329.1"/>
    <property type="molecule type" value="Genomic_DNA"/>
</dbReference>
<dbReference type="Pfam" id="PF16344">
    <property type="entry name" value="FecR_C"/>
    <property type="match status" value="1"/>
</dbReference>
<dbReference type="AlphaFoldDB" id="A0A1H3WGR0"/>
<dbReference type="InterPro" id="IPR006860">
    <property type="entry name" value="FecR"/>
</dbReference>
<gene>
    <name evidence="3" type="ORF">SAMN05443550_101247</name>
</gene>
<dbReference type="GO" id="GO:0016989">
    <property type="term" value="F:sigma factor antagonist activity"/>
    <property type="evidence" value="ECO:0007669"/>
    <property type="project" value="TreeGrafter"/>
</dbReference>